<comment type="caution">
    <text evidence="2">The sequence shown here is derived from an EMBL/GenBank/DDBJ whole genome shotgun (WGS) entry which is preliminary data.</text>
</comment>
<dbReference type="RefSeq" id="WP_150069399.1">
    <property type="nucleotide sequence ID" value="NZ_JBEPDJ010000012.1"/>
</dbReference>
<dbReference type="InterPro" id="IPR047659">
    <property type="entry name" value="T7SS_assoc"/>
</dbReference>
<proteinExistence type="predicted"/>
<feature type="domain" description="SseB protein N-terminal" evidence="1">
    <location>
        <begin position="84"/>
        <end position="185"/>
    </location>
</feature>
<organism evidence="2 3">
    <name type="scientific">Saccharopolyspora hirsuta</name>
    <dbReference type="NCBI Taxonomy" id="1837"/>
    <lineage>
        <taxon>Bacteria</taxon>
        <taxon>Bacillati</taxon>
        <taxon>Actinomycetota</taxon>
        <taxon>Actinomycetes</taxon>
        <taxon>Pseudonocardiales</taxon>
        <taxon>Pseudonocardiaceae</taxon>
        <taxon>Saccharopolyspora</taxon>
    </lineage>
</organism>
<sequence length="192" mass="20496">MSEATPPAPPITDEMRAHAEQNPNSWLYITDPGYGADGGEVPPEGIVGAYRIGPDGEIDEEFQFNDRYQPSAMVAERPEPTNELERVLVEIAEGRMADSALPAAVLDSELLLYAPSEDDAMLYTAEMSDGSQLLPACTSAGRVPSDWPGFRRVPGSALPDLLDGLALGLNLHEAVQAVIPHSVLAQTAAERG</sequence>
<reference evidence="2 3" key="1">
    <citation type="submission" date="2019-09" db="EMBL/GenBank/DDBJ databases">
        <title>Draft genome sequence of the thermophilic Saccharopolyspora hirsuta VKM Ac-666T.</title>
        <authorList>
            <person name="Lobastova T.G."/>
            <person name="Fokina V."/>
            <person name="Bragin E.Y."/>
            <person name="Shtratnikova V.Y."/>
            <person name="Starodumova I.P."/>
            <person name="Tarlachkov S.V."/>
            <person name="Donova M.V."/>
        </authorList>
    </citation>
    <scope>NUCLEOTIDE SEQUENCE [LARGE SCALE GENOMIC DNA]</scope>
    <source>
        <strain evidence="2 3">VKM Ac-666</strain>
    </source>
</reference>
<dbReference type="EMBL" id="VWPH01000013">
    <property type="protein sequence ID" value="KAA5829115.1"/>
    <property type="molecule type" value="Genomic_DNA"/>
</dbReference>
<gene>
    <name evidence="2" type="ORF">F1721_25935</name>
</gene>
<dbReference type="NCBIfam" id="NF033532">
    <property type="entry name" value="lone7para_assoc"/>
    <property type="match status" value="1"/>
</dbReference>
<dbReference type="Pfam" id="PF07179">
    <property type="entry name" value="SseB"/>
    <property type="match status" value="1"/>
</dbReference>
<dbReference type="OrthoDB" id="5164467at2"/>
<protein>
    <submittedName>
        <fullName evidence="2">Type VII secretion system-associated protein</fullName>
    </submittedName>
</protein>
<name>A0A5M7BRX8_SACHI</name>
<dbReference type="AlphaFoldDB" id="A0A5M7BRX8"/>
<dbReference type="Proteomes" id="UP000323946">
    <property type="component" value="Unassembled WGS sequence"/>
</dbReference>
<dbReference type="InterPro" id="IPR009839">
    <property type="entry name" value="SseB_N"/>
</dbReference>
<evidence type="ECO:0000313" key="2">
    <source>
        <dbReference type="EMBL" id="KAA5829115.1"/>
    </source>
</evidence>
<evidence type="ECO:0000313" key="3">
    <source>
        <dbReference type="Proteomes" id="UP000323946"/>
    </source>
</evidence>
<evidence type="ECO:0000259" key="1">
    <source>
        <dbReference type="Pfam" id="PF07179"/>
    </source>
</evidence>
<keyword evidence="3" id="KW-1185">Reference proteome</keyword>
<accession>A0A5M7BRX8</accession>